<reference evidence="2" key="2">
    <citation type="submission" date="2023-05" db="EMBL/GenBank/DDBJ databases">
        <authorList>
            <person name="Schelkunov M.I."/>
        </authorList>
    </citation>
    <scope>NUCLEOTIDE SEQUENCE</scope>
    <source>
        <strain evidence="2">Hsosn_3</strain>
        <tissue evidence="2">Leaf</tissue>
    </source>
</reference>
<feature type="compositionally biased region" description="Low complexity" evidence="1">
    <location>
        <begin position="207"/>
        <end position="219"/>
    </location>
</feature>
<evidence type="ECO:0000256" key="1">
    <source>
        <dbReference type="SAM" id="MobiDB-lite"/>
    </source>
</evidence>
<dbReference type="AlphaFoldDB" id="A0AAD8ICR9"/>
<keyword evidence="3" id="KW-1185">Reference proteome</keyword>
<name>A0AAD8ICR9_9APIA</name>
<dbReference type="Proteomes" id="UP001237642">
    <property type="component" value="Unassembled WGS sequence"/>
</dbReference>
<protein>
    <submittedName>
        <fullName evidence="2">Uncharacterized protein</fullName>
    </submittedName>
</protein>
<proteinExistence type="predicted"/>
<evidence type="ECO:0000313" key="2">
    <source>
        <dbReference type="EMBL" id="KAK1383121.1"/>
    </source>
</evidence>
<organism evidence="2 3">
    <name type="scientific">Heracleum sosnowskyi</name>
    <dbReference type="NCBI Taxonomy" id="360622"/>
    <lineage>
        <taxon>Eukaryota</taxon>
        <taxon>Viridiplantae</taxon>
        <taxon>Streptophyta</taxon>
        <taxon>Embryophyta</taxon>
        <taxon>Tracheophyta</taxon>
        <taxon>Spermatophyta</taxon>
        <taxon>Magnoliopsida</taxon>
        <taxon>eudicotyledons</taxon>
        <taxon>Gunneridae</taxon>
        <taxon>Pentapetalae</taxon>
        <taxon>asterids</taxon>
        <taxon>campanulids</taxon>
        <taxon>Apiales</taxon>
        <taxon>Apiaceae</taxon>
        <taxon>Apioideae</taxon>
        <taxon>apioid superclade</taxon>
        <taxon>Tordylieae</taxon>
        <taxon>Tordyliinae</taxon>
        <taxon>Heracleum</taxon>
    </lineage>
</organism>
<accession>A0AAD8ICR9</accession>
<comment type="caution">
    <text evidence="2">The sequence shown here is derived from an EMBL/GenBank/DDBJ whole genome shotgun (WGS) entry which is preliminary data.</text>
</comment>
<reference evidence="2" key="1">
    <citation type="submission" date="2023-02" db="EMBL/GenBank/DDBJ databases">
        <title>Genome of toxic invasive species Heracleum sosnowskyi carries increased number of genes despite the absence of recent whole-genome duplications.</title>
        <authorList>
            <person name="Schelkunov M."/>
            <person name="Shtratnikova V."/>
            <person name="Makarenko M."/>
            <person name="Klepikova A."/>
            <person name="Omelchenko D."/>
            <person name="Novikova G."/>
            <person name="Obukhova E."/>
            <person name="Bogdanov V."/>
            <person name="Penin A."/>
            <person name="Logacheva M."/>
        </authorList>
    </citation>
    <scope>NUCLEOTIDE SEQUENCE</scope>
    <source>
        <strain evidence="2">Hsosn_3</strain>
        <tissue evidence="2">Leaf</tissue>
    </source>
</reference>
<gene>
    <name evidence="2" type="ORF">POM88_020856</name>
</gene>
<feature type="compositionally biased region" description="Acidic residues" evidence="1">
    <location>
        <begin position="220"/>
        <end position="246"/>
    </location>
</feature>
<sequence>MVEWRGPIKRANSAGLFGSTPSPSPIRIDISNGVIMHNKAKKTLLGIVRAFWPVGAYTWTDINDKYPDWVEKKVIEEFYKFYRHQRGQSRRGSMRTIAGHEVEKILTDEKHGVPPTRLEVWDRSHTKVGKEVDENGQRVYTSAAAKRITLKYAKILEENGFDPAQADKVAEPFQWWYQAKAKEVLDDISDKEGDVTDISESDDEGDVAGATEGAGADAGATDDAEGDVEGEDSDTEGEDGESDGESEAEKGEGSAGEEED</sequence>
<feature type="region of interest" description="Disordered" evidence="1">
    <location>
        <begin position="193"/>
        <end position="260"/>
    </location>
</feature>
<dbReference type="EMBL" id="JAUIZM010000005">
    <property type="protein sequence ID" value="KAK1383121.1"/>
    <property type="molecule type" value="Genomic_DNA"/>
</dbReference>
<feature type="compositionally biased region" description="Acidic residues" evidence="1">
    <location>
        <begin position="195"/>
        <end position="206"/>
    </location>
</feature>
<evidence type="ECO:0000313" key="3">
    <source>
        <dbReference type="Proteomes" id="UP001237642"/>
    </source>
</evidence>